<dbReference type="Pfam" id="PF08450">
    <property type="entry name" value="SGL"/>
    <property type="match status" value="1"/>
</dbReference>
<dbReference type="InterPro" id="IPR051262">
    <property type="entry name" value="SMP-30/CGR1_Lactonase"/>
</dbReference>
<dbReference type="EMBL" id="VSSQ01120585">
    <property type="protein sequence ID" value="MPN53452.1"/>
    <property type="molecule type" value="Genomic_DNA"/>
</dbReference>
<reference evidence="2" key="1">
    <citation type="submission" date="2019-08" db="EMBL/GenBank/DDBJ databases">
        <authorList>
            <person name="Kucharzyk K."/>
            <person name="Murdoch R.W."/>
            <person name="Higgins S."/>
            <person name="Loffler F."/>
        </authorList>
    </citation>
    <scope>NUCLEOTIDE SEQUENCE</scope>
</reference>
<name>A0A645IRC3_9ZZZZ</name>
<comment type="caution">
    <text evidence="2">The sequence shown here is derived from an EMBL/GenBank/DDBJ whole genome shotgun (WGS) entry which is preliminary data.</text>
</comment>
<feature type="domain" description="SMP-30/Gluconolactonase/LRE-like region" evidence="1">
    <location>
        <begin position="8"/>
        <end position="118"/>
    </location>
</feature>
<dbReference type="PANTHER" id="PTHR47572:SF5">
    <property type="entry name" value="BLR2277 PROTEIN"/>
    <property type="match status" value="1"/>
</dbReference>
<protein>
    <recommendedName>
        <fullName evidence="1">SMP-30/Gluconolactonase/LRE-like region domain-containing protein</fullName>
    </recommendedName>
</protein>
<proteinExistence type="predicted"/>
<accession>A0A645IRC3</accession>
<dbReference type="InterPro" id="IPR011042">
    <property type="entry name" value="6-blade_b-propeller_TolB-like"/>
</dbReference>
<dbReference type="InterPro" id="IPR013658">
    <property type="entry name" value="SGL"/>
</dbReference>
<evidence type="ECO:0000313" key="2">
    <source>
        <dbReference type="EMBL" id="MPN53452.1"/>
    </source>
</evidence>
<dbReference type="PANTHER" id="PTHR47572">
    <property type="entry name" value="LIPOPROTEIN-RELATED"/>
    <property type="match status" value="1"/>
</dbReference>
<gene>
    <name evidence="2" type="ORF">SDC9_201116</name>
</gene>
<evidence type="ECO:0000259" key="1">
    <source>
        <dbReference type="Pfam" id="PF08450"/>
    </source>
</evidence>
<dbReference type="SUPFAM" id="SSF63829">
    <property type="entry name" value="Calcium-dependent phosphotriesterase"/>
    <property type="match status" value="1"/>
</dbReference>
<sequence length="138" mass="15252">MISTEKYFTNGLALSADGEKLVFAETYNQYLWVGKWNDEHLLLSNERLFAKVGNGPQGPDGIAFDEHENLYVTVYNEGKIIVLDSDGILIDEIFITGKCPTNCAFDPTNNLGLVITEAEKGEILSLNSGIKGLALFYK</sequence>
<organism evidence="2">
    <name type="scientific">bioreactor metagenome</name>
    <dbReference type="NCBI Taxonomy" id="1076179"/>
    <lineage>
        <taxon>unclassified sequences</taxon>
        <taxon>metagenomes</taxon>
        <taxon>ecological metagenomes</taxon>
    </lineage>
</organism>
<dbReference type="AlphaFoldDB" id="A0A645IRC3"/>
<dbReference type="Gene3D" id="2.120.10.30">
    <property type="entry name" value="TolB, C-terminal domain"/>
    <property type="match status" value="1"/>
</dbReference>